<evidence type="ECO:0000313" key="4">
    <source>
        <dbReference type="EMBL" id="GAA4684235.1"/>
    </source>
</evidence>
<name>A0ABP8W8H2_9ACTN</name>
<evidence type="ECO:0000313" key="5">
    <source>
        <dbReference type="Proteomes" id="UP001500621"/>
    </source>
</evidence>
<keyword evidence="2" id="KW-0472">Membrane</keyword>
<gene>
    <name evidence="4" type="ORF">GCM10023226_21990</name>
</gene>
<feature type="compositionally biased region" description="Gly residues" evidence="1">
    <location>
        <begin position="379"/>
        <end position="389"/>
    </location>
</feature>
<keyword evidence="5" id="KW-1185">Reference proteome</keyword>
<feature type="transmembrane region" description="Helical" evidence="2">
    <location>
        <begin position="100"/>
        <end position="119"/>
    </location>
</feature>
<reference evidence="5" key="1">
    <citation type="journal article" date="2019" name="Int. J. Syst. Evol. Microbiol.">
        <title>The Global Catalogue of Microorganisms (GCM) 10K type strain sequencing project: providing services to taxonomists for standard genome sequencing and annotation.</title>
        <authorList>
            <consortium name="The Broad Institute Genomics Platform"/>
            <consortium name="The Broad Institute Genome Sequencing Center for Infectious Disease"/>
            <person name="Wu L."/>
            <person name="Ma J."/>
        </authorList>
    </citation>
    <scope>NUCLEOTIDE SEQUENCE [LARGE SCALE GENOMIC DNA]</scope>
    <source>
        <strain evidence="5">JCM 18127</strain>
    </source>
</reference>
<proteinExistence type="predicted"/>
<accession>A0ABP8W8H2</accession>
<organism evidence="4 5">
    <name type="scientific">Nocardioides nanhaiensis</name>
    <dbReference type="NCBI Taxonomy" id="1476871"/>
    <lineage>
        <taxon>Bacteria</taxon>
        <taxon>Bacillati</taxon>
        <taxon>Actinomycetota</taxon>
        <taxon>Actinomycetes</taxon>
        <taxon>Propionibacteriales</taxon>
        <taxon>Nocardioidaceae</taxon>
        <taxon>Nocardioides</taxon>
    </lineage>
</organism>
<feature type="compositionally biased region" description="Basic and acidic residues" evidence="1">
    <location>
        <begin position="338"/>
        <end position="357"/>
    </location>
</feature>
<feature type="domain" description="DUF5667" evidence="3">
    <location>
        <begin position="122"/>
        <end position="234"/>
    </location>
</feature>
<evidence type="ECO:0000256" key="1">
    <source>
        <dbReference type="SAM" id="MobiDB-lite"/>
    </source>
</evidence>
<feature type="region of interest" description="Disordered" evidence="1">
    <location>
        <begin position="1"/>
        <end position="30"/>
    </location>
</feature>
<keyword evidence="2" id="KW-0812">Transmembrane</keyword>
<sequence length="389" mass="40284">MTAGFGRRRSAEEFHRSVERARAGDLASSAPGVDAELLELVAQLRAVEPAAPRPDFSADLRSRLMTEAATVLTPTAARLSLAPKTAPTGPARPARRERRLAVLVGGFAVASAATSMAVASQGALPGDTLYPLKRVLEETSTTIRVDDSSRASNLLDHADVRLAEVEELAGAGRAEDTEVVAETLALFAEQATTASDLAIDSYESDGDEASVARLRDFTASSMERLRGLEDVVPESARGALLTAASVLTGIDERAAVLCPGCGPGLTEVPAVAAAPIDDVLGQLGEAIDPVPSAAPRPEPAPERDRPRRPQQPEAAPPVPAPTQTAQVPVEVDPPKAPSEPEVRNPIKDLTDGLRGGRGDSSPTGGIGRVLEETTDGVGNLLGGLLGPGQ</sequence>
<keyword evidence="2" id="KW-1133">Transmembrane helix</keyword>
<dbReference type="RefSeq" id="WP_345265687.1">
    <property type="nucleotide sequence ID" value="NZ_BAABIM010000002.1"/>
</dbReference>
<protein>
    <recommendedName>
        <fullName evidence="3">DUF5667 domain-containing protein</fullName>
    </recommendedName>
</protein>
<dbReference type="Pfam" id="PF18915">
    <property type="entry name" value="DUF5667"/>
    <property type="match status" value="1"/>
</dbReference>
<evidence type="ECO:0000259" key="3">
    <source>
        <dbReference type="Pfam" id="PF18915"/>
    </source>
</evidence>
<evidence type="ECO:0000256" key="2">
    <source>
        <dbReference type="SAM" id="Phobius"/>
    </source>
</evidence>
<feature type="compositionally biased region" description="Basic and acidic residues" evidence="1">
    <location>
        <begin position="9"/>
        <end position="23"/>
    </location>
</feature>
<feature type="region of interest" description="Disordered" evidence="1">
    <location>
        <begin position="287"/>
        <end position="389"/>
    </location>
</feature>
<dbReference type="Proteomes" id="UP001500621">
    <property type="component" value="Unassembled WGS sequence"/>
</dbReference>
<comment type="caution">
    <text evidence="4">The sequence shown here is derived from an EMBL/GenBank/DDBJ whole genome shotgun (WGS) entry which is preliminary data.</text>
</comment>
<dbReference type="InterPro" id="IPR043725">
    <property type="entry name" value="DUF5667"/>
</dbReference>
<dbReference type="EMBL" id="BAABIM010000002">
    <property type="protein sequence ID" value="GAA4684235.1"/>
    <property type="molecule type" value="Genomic_DNA"/>
</dbReference>